<reference evidence="1 2" key="1">
    <citation type="journal article" date="2012" name="J. Bacteriol.">
        <title>Complete Genome Sequence of Paenibacillus mucilaginosus 3016, a Bacterium Functional as Microbial Fertilizer.</title>
        <authorList>
            <person name="Ma M."/>
            <person name="Wang Z."/>
            <person name="Li L."/>
            <person name="Jiang X."/>
            <person name="Guan D."/>
            <person name="Cao F."/>
            <person name="Chen H."/>
            <person name="Wang X."/>
            <person name="Shen D."/>
            <person name="Du B."/>
            <person name="Li J."/>
        </authorList>
    </citation>
    <scope>NUCLEOTIDE SEQUENCE [LARGE SCALE GENOMIC DNA]</scope>
    <source>
        <strain evidence="1 2">3016</strain>
    </source>
</reference>
<gene>
    <name evidence="1" type="ORF">PM3016_1460</name>
</gene>
<dbReference type="STRING" id="1116391.PM3016_1460"/>
<organism evidence="1 2">
    <name type="scientific">Paenibacillus mucilaginosus 3016</name>
    <dbReference type="NCBI Taxonomy" id="1116391"/>
    <lineage>
        <taxon>Bacteria</taxon>
        <taxon>Bacillati</taxon>
        <taxon>Bacillota</taxon>
        <taxon>Bacilli</taxon>
        <taxon>Bacillales</taxon>
        <taxon>Paenibacillaceae</taxon>
        <taxon>Paenibacillus</taxon>
    </lineage>
</organism>
<evidence type="ECO:0000313" key="1">
    <source>
        <dbReference type="EMBL" id="AFC28385.1"/>
    </source>
</evidence>
<name>H6NGU3_9BACL</name>
<dbReference type="AlphaFoldDB" id="H6NGU3"/>
<sequence length="193" mass="22274">MLHHLEEQLYFIKASSEAFDKGFLGEAKRLATTIRVLLHDNKTSSQSLLKQLDQKDKIKYYSVLENKDTDNAIIFVGLSSGFENGEFTYYPRLVSPVAKLDFQEWWNQPVLINKPQGLLFTRESIIRNVANTDGGAHVDPGLNEKYYELSRQNGFGWEFHDVEPPSEFKGPELSFTRQIAHELYMSITEQIRI</sequence>
<keyword evidence="2" id="KW-1185">Reference proteome</keyword>
<evidence type="ECO:0000313" key="2">
    <source>
        <dbReference type="Proteomes" id="UP000007523"/>
    </source>
</evidence>
<dbReference type="KEGG" id="pmq:PM3016_1460"/>
<dbReference type="Proteomes" id="UP000007523">
    <property type="component" value="Chromosome"/>
</dbReference>
<protein>
    <submittedName>
        <fullName evidence="1">Uncharacterized protein</fullName>
    </submittedName>
</protein>
<proteinExistence type="predicted"/>
<dbReference type="HOGENOM" id="CLU_087248_0_0_9"/>
<accession>H6NGU3</accession>
<dbReference type="EMBL" id="CP003235">
    <property type="protein sequence ID" value="AFC28385.1"/>
    <property type="molecule type" value="Genomic_DNA"/>
</dbReference>